<feature type="non-terminal residue" evidence="2">
    <location>
        <position position="1"/>
    </location>
</feature>
<dbReference type="InterPro" id="IPR052340">
    <property type="entry name" value="RNase_Y/CdgJ"/>
</dbReference>
<dbReference type="SUPFAM" id="SSF109604">
    <property type="entry name" value="HD-domain/PDEase-like"/>
    <property type="match status" value="1"/>
</dbReference>
<dbReference type="PANTHER" id="PTHR33525:SF6">
    <property type="entry name" value="HDOD DOMAIN-CONTAINING PROTEIN"/>
    <property type="match status" value="1"/>
</dbReference>
<reference evidence="2" key="1">
    <citation type="journal article" date="2021" name="PeerJ">
        <title>Analysis of 44 Vibrio anguillarum genomes reveals high genetic diversity.</title>
        <authorList>
            <person name="Hansen M.J."/>
            <person name="Dalsgaard I."/>
        </authorList>
    </citation>
    <scope>NUCLEOTIDE SEQUENCE</scope>
    <source>
        <strain evidence="2">850617-1/1</strain>
    </source>
</reference>
<feature type="domain" description="HDOD" evidence="1">
    <location>
        <begin position="1"/>
        <end position="81"/>
    </location>
</feature>
<dbReference type="PROSITE" id="PS51833">
    <property type="entry name" value="HDOD"/>
    <property type="match status" value="1"/>
</dbReference>
<dbReference type="Proteomes" id="UP000786185">
    <property type="component" value="Unassembled WGS sequence"/>
</dbReference>
<evidence type="ECO:0000313" key="2">
    <source>
        <dbReference type="EMBL" id="MBF4437742.1"/>
    </source>
</evidence>
<dbReference type="InterPro" id="IPR013976">
    <property type="entry name" value="HDOD"/>
</dbReference>
<protein>
    <submittedName>
        <fullName evidence="2">HDOD domain-containing protein</fullName>
    </submittedName>
</protein>
<dbReference type="PANTHER" id="PTHR33525">
    <property type="match status" value="1"/>
</dbReference>
<proteinExistence type="predicted"/>
<dbReference type="EMBL" id="SCLC01001286">
    <property type="protein sequence ID" value="MBF4437742.1"/>
    <property type="molecule type" value="Genomic_DNA"/>
</dbReference>
<sequence length="81" mass="8635">LPRIQQVLQELLEMVNKEEVDVGSLTKKIAMEQVLSARLLRLANSAHFGGSRTVSSINDAVIRVGSGSVQTMVVASVLSSA</sequence>
<dbReference type="Gene3D" id="1.10.3210.10">
    <property type="entry name" value="Hypothetical protein af1432"/>
    <property type="match status" value="1"/>
</dbReference>
<evidence type="ECO:0000259" key="1">
    <source>
        <dbReference type="PROSITE" id="PS51833"/>
    </source>
</evidence>
<feature type="non-terminal residue" evidence="2">
    <location>
        <position position="81"/>
    </location>
</feature>
<gene>
    <name evidence="2" type="ORF">ERJ77_25320</name>
</gene>
<organism evidence="2 3">
    <name type="scientific">Vibrio anguillarum</name>
    <name type="common">Listonella anguillarum</name>
    <dbReference type="NCBI Taxonomy" id="55601"/>
    <lineage>
        <taxon>Bacteria</taxon>
        <taxon>Pseudomonadati</taxon>
        <taxon>Pseudomonadota</taxon>
        <taxon>Gammaproteobacteria</taxon>
        <taxon>Vibrionales</taxon>
        <taxon>Vibrionaceae</taxon>
        <taxon>Vibrio</taxon>
    </lineage>
</organism>
<name>A0AAW4BL62_VIBAN</name>
<dbReference type="Pfam" id="PF08668">
    <property type="entry name" value="HDOD"/>
    <property type="match status" value="1"/>
</dbReference>
<evidence type="ECO:0000313" key="3">
    <source>
        <dbReference type="Proteomes" id="UP000786185"/>
    </source>
</evidence>
<accession>A0AAW4BL62</accession>
<dbReference type="AlphaFoldDB" id="A0AAW4BL62"/>
<comment type="caution">
    <text evidence="2">The sequence shown here is derived from an EMBL/GenBank/DDBJ whole genome shotgun (WGS) entry which is preliminary data.</text>
</comment>